<dbReference type="AlphaFoldDB" id="W6TEQ3"/>
<dbReference type="Proteomes" id="UP000019148">
    <property type="component" value="Unassembled WGS sequence"/>
</dbReference>
<accession>W6TEQ3</accession>
<reference evidence="9 10" key="1">
    <citation type="submission" date="2013-12" db="EMBL/GenBank/DDBJ databases">
        <title>Comparative genomics of relapsing fever spirochetes.</title>
        <authorList>
            <person name="Schwan T.G."/>
            <person name="Raffel S.J."/>
            <person name="Porcella S.F."/>
        </authorList>
    </citation>
    <scope>NUCLEOTIDE SEQUENCE [LARGE SCALE GENOMIC DNA]</scope>
    <source>
        <strain evidence="9 10">CR2A</strain>
    </source>
</reference>
<evidence type="ECO:0000256" key="8">
    <source>
        <dbReference type="ARBA" id="ARBA00046007"/>
    </source>
</evidence>
<proteinExistence type="inferred from homology"/>
<protein>
    <submittedName>
        <fullName evidence="9">Mlp lipoprotein family protein</fullName>
    </submittedName>
</protein>
<evidence type="ECO:0000256" key="1">
    <source>
        <dbReference type="ARBA" id="ARBA00004459"/>
    </source>
</evidence>
<evidence type="ECO:0000256" key="6">
    <source>
        <dbReference type="ARBA" id="ARBA00023237"/>
    </source>
</evidence>
<dbReference type="Pfam" id="PF03304">
    <property type="entry name" value="Mlp"/>
    <property type="match status" value="1"/>
</dbReference>
<name>W6TEQ3_9SPIR</name>
<keyword evidence="5" id="KW-0564">Palmitate</keyword>
<dbReference type="EMBL" id="AZIT01000124">
    <property type="protein sequence ID" value="ETZ17047.1"/>
    <property type="molecule type" value="Genomic_DNA"/>
</dbReference>
<dbReference type="InterPro" id="IPR004983">
    <property type="entry name" value="Mlp"/>
</dbReference>
<keyword evidence="3" id="KW-0732">Signal</keyword>
<keyword evidence="4" id="KW-0472">Membrane</keyword>
<comment type="subcellular location">
    <subcellularLocation>
        <location evidence="1">Cell outer membrane</location>
        <topology evidence="1">Lipid-anchor</topology>
    </subcellularLocation>
</comment>
<evidence type="ECO:0000256" key="7">
    <source>
        <dbReference type="ARBA" id="ARBA00023288"/>
    </source>
</evidence>
<comment type="function">
    <text evidence="8">An outer membrane protein that may participate in pathogenesis. Some human Lyme disease patients have antibodies against this protein. The Mlp proteins probably undergo intragenic recombination, generating new alleles.</text>
</comment>
<gene>
    <name evidence="9" type="ORF">BDCR2A_02038</name>
</gene>
<evidence type="ECO:0000256" key="4">
    <source>
        <dbReference type="ARBA" id="ARBA00023136"/>
    </source>
</evidence>
<evidence type="ECO:0000313" key="10">
    <source>
        <dbReference type="Proteomes" id="UP000019148"/>
    </source>
</evidence>
<evidence type="ECO:0000256" key="5">
    <source>
        <dbReference type="ARBA" id="ARBA00023139"/>
    </source>
</evidence>
<dbReference type="PATRIC" id="fig|1432657.3.peg.1881"/>
<evidence type="ECO:0000256" key="3">
    <source>
        <dbReference type="ARBA" id="ARBA00022729"/>
    </source>
</evidence>
<dbReference type="RefSeq" id="WP_038368588.1">
    <property type="nucleotide sequence ID" value="NZ_AZIT01000124.1"/>
</dbReference>
<comment type="caution">
    <text evidence="9">The sequence shown here is derived from an EMBL/GenBank/DDBJ whole genome shotgun (WGS) entry which is preliminary data.</text>
</comment>
<dbReference type="GO" id="GO:0009279">
    <property type="term" value="C:cell outer membrane"/>
    <property type="evidence" value="ECO:0007669"/>
    <property type="project" value="UniProtKB-SubCell"/>
</dbReference>
<evidence type="ECO:0000256" key="2">
    <source>
        <dbReference type="ARBA" id="ARBA00008380"/>
    </source>
</evidence>
<sequence>MGMVSFIMIIGCNAGVNDAALSGDVISKLLGSRPNRFLFKSQLDGSIVGNKVKPGVEDSVVLESDEDTTTVVSSGVQTLQGAEIVQEEDKQEKIVLTNEETLMLNSLLGAFNGIKNAYNHVLYYPKTIINVSRRYSKYGDKFIEQGLALLKEAYDSNCLEYTKIVDNYGLFVMWVNDDPSYQKELVGAFTKTYNFLIGKKNIHASNEDIDLYIKNAIQWYEKQFMFLRDKSNRIKDLSRGGIYGENSKNYIYDFFSTVIRAGFRDIDFSKTEAKQSLLSKIKYELTNQDLSRVDWKN</sequence>
<keyword evidence="7 9" id="KW-0449">Lipoprotein</keyword>
<comment type="similarity">
    <text evidence="2">Belongs to the Multicopy lipoprotein (Mlp) family.</text>
</comment>
<evidence type="ECO:0000313" key="9">
    <source>
        <dbReference type="EMBL" id="ETZ17047.1"/>
    </source>
</evidence>
<organism evidence="9 10">
    <name type="scientific">Borrelia duttonii CR2A</name>
    <dbReference type="NCBI Taxonomy" id="1432657"/>
    <lineage>
        <taxon>Bacteria</taxon>
        <taxon>Pseudomonadati</taxon>
        <taxon>Spirochaetota</taxon>
        <taxon>Spirochaetia</taxon>
        <taxon>Spirochaetales</taxon>
        <taxon>Borreliaceae</taxon>
        <taxon>Borrelia</taxon>
    </lineage>
</organism>
<keyword evidence="6" id="KW-0998">Cell outer membrane</keyword>